<name>A0A518BPT7_9BACT</name>
<keyword evidence="3" id="KW-1185">Reference proteome</keyword>
<evidence type="ECO:0000313" key="2">
    <source>
        <dbReference type="EMBL" id="QDU68953.1"/>
    </source>
</evidence>
<evidence type="ECO:0000313" key="3">
    <source>
        <dbReference type="Proteomes" id="UP000316921"/>
    </source>
</evidence>
<organism evidence="2 3">
    <name type="scientific">Engelhardtia mirabilis</name>
    <dbReference type="NCBI Taxonomy" id="2528011"/>
    <lineage>
        <taxon>Bacteria</taxon>
        <taxon>Pseudomonadati</taxon>
        <taxon>Planctomycetota</taxon>
        <taxon>Planctomycetia</taxon>
        <taxon>Planctomycetia incertae sedis</taxon>
        <taxon>Engelhardtia</taxon>
    </lineage>
</organism>
<reference evidence="2 3" key="1">
    <citation type="submission" date="2019-02" db="EMBL/GenBank/DDBJ databases">
        <title>Deep-cultivation of Planctomycetes and their phenomic and genomic characterization uncovers novel biology.</title>
        <authorList>
            <person name="Wiegand S."/>
            <person name="Jogler M."/>
            <person name="Boedeker C."/>
            <person name="Pinto D."/>
            <person name="Vollmers J."/>
            <person name="Rivas-Marin E."/>
            <person name="Kohn T."/>
            <person name="Peeters S.H."/>
            <person name="Heuer A."/>
            <person name="Rast P."/>
            <person name="Oberbeckmann S."/>
            <person name="Bunk B."/>
            <person name="Jeske O."/>
            <person name="Meyerdierks A."/>
            <person name="Storesund J.E."/>
            <person name="Kallscheuer N."/>
            <person name="Luecker S."/>
            <person name="Lage O.M."/>
            <person name="Pohl T."/>
            <person name="Merkel B.J."/>
            <person name="Hornburger P."/>
            <person name="Mueller R.-W."/>
            <person name="Bruemmer F."/>
            <person name="Labrenz M."/>
            <person name="Spormann A.M."/>
            <person name="Op den Camp H."/>
            <person name="Overmann J."/>
            <person name="Amann R."/>
            <person name="Jetten M.S.M."/>
            <person name="Mascher T."/>
            <person name="Medema M.H."/>
            <person name="Devos D.P."/>
            <person name="Kaster A.-K."/>
            <person name="Ovreas L."/>
            <person name="Rohde M."/>
            <person name="Galperin M.Y."/>
            <person name="Jogler C."/>
        </authorList>
    </citation>
    <scope>NUCLEOTIDE SEQUENCE [LARGE SCALE GENOMIC DNA]</scope>
    <source>
        <strain evidence="2 3">Pla133</strain>
    </source>
</reference>
<dbReference type="KEGG" id="pbap:Pla133_40680"/>
<dbReference type="Proteomes" id="UP000316921">
    <property type="component" value="Chromosome"/>
</dbReference>
<dbReference type="EMBL" id="CP036287">
    <property type="protein sequence ID" value="QDU68953.1"/>
    <property type="molecule type" value="Genomic_DNA"/>
</dbReference>
<proteinExistence type="predicted"/>
<accession>A0A518BPT7</accession>
<dbReference type="RefSeq" id="WP_145068410.1">
    <property type="nucleotide sequence ID" value="NZ_CP036287.1"/>
</dbReference>
<protein>
    <recommendedName>
        <fullName evidence="4">Response regulatory domain-containing protein</fullName>
    </recommendedName>
</protein>
<gene>
    <name evidence="2" type="ORF">Pla133_40680</name>
</gene>
<dbReference type="AlphaFoldDB" id="A0A518BPT7"/>
<sequence>MEASHSLQPQPPLDAPVESPKTPPSDSSRAGSGLDAAAPVFPVEPVRVHSLRVVRRRCLFVAVSGDPNLVAPLPRLFASEIPDLELIFEDHGGTPDVVWICGAGPDEFDRVRAVRALYKDSTLVVTGRDLQVDQADLIGAGADRVLGWPSPVSDLRDALSHAAFRRADSSFER</sequence>
<feature type="region of interest" description="Disordered" evidence="1">
    <location>
        <begin position="1"/>
        <end position="34"/>
    </location>
</feature>
<evidence type="ECO:0008006" key="4">
    <source>
        <dbReference type="Google" id="ProtNLM"/>
    </source>
</evidence>
<evidence type="ECO:0000256" key="1">
    <source>
        <dbReference type="SAM" id="MobiDB-lite"/>
    </source>
</evidence>